<accession>A0A8S1BS47</accession>
<dbReference type="PANTHER" id="PTHR13234:SF71">
    <property type="entry name" value="GAMMA-INTERFERON-INDUCIBLE LYSOSOMAL THIOL REDUCTASE-LIKE PROTEIN"/>
    <property type="match status" value="1"/>
</dbReference>
<comment type="caution">
    <text evidence="3">The sequence shown here is derived from an EMBL/GenBank/DDBJ whole genome shotgun (WGS) entry which is preliminary data.</text>
</comment>
<dbReference type="AlphaFoldDB" id="A0A8S1BS47"/>
<dbReference type="PANTHER" id="PTHR13234">
    <property type="entry name" value="GAMMA-INTERFERON INDUCIBLE LYSOSOMAL THIOL REDUCTASE GILT"/>
    <property type="match status" value="1"/>
</dbReference>
<gene>
    <name evidence="3" type="ORF">CLODIP_2_CD05004</name>
</gene>
<dbReference type="InterPro" id="IPR004911">
    <property type="entry name" value="Interferon-induced_GILT"/>
</dbReference>
<evidence type="ECO:0000313" key="4">
    <source>
        <dbReference type="Proteomes" id="UP000494165"/>
    </source>
</evidence>
<evidence type="ECO:0000256" key="1">
    <source>
        <dbReference type="ARBA" id="ARBA00005679"/>
    </source>
</evidence>
<organism evidence="3 4">
    <name type="scientific">Cloeon dipterum</name>
    <dbReference type="NCBI Taxonomy" id="197152"/>
    <lineage>
        <taxon>Eukaryota</taxon>
        <taxon>Metazoa</taxon>
        <taxon>Ecdysozoa</taxon>
        <taxon>Arthropoda</taxon>
        <taxon>Hexapoda</taxon>
        <taxon>Insecta</taxon>
        <taxon>Pterygota</taxon>
        <taxon>Palaeoptera</taxon>
        <taxon>Ephemeroptera</taxon>
        <taxon>Pisciforma</taxon>
        <taxon>Baetidae</taxon>
        <taxon>Cloeon</taxon>
    </lineage>
</organism>
<dbReference type="Pfam" id="PF03227">
    <property type="entry name" value="GILT"/>
    <property type="match status" value="1"/>
</dbReference>
<reference evidence="3 4" key="1">
    <citation type="submission" date="2020-04" db="EMBL/GenBank/DDBJ databases">
        <authorList>
            <person name="Alioto T."/>
            <person name="Alioto T."/>
            <person name="Gomez Garrido J."/>
        </authorList>
    </citation>
    <scope>NUCLEOTIDE SEQUENCE [LARGE SCALE GENOMIC DNA]</scope>
</reference>
<dbReference type="EMBL" id="CADEPI010000008">
    <property type="protein sequence ID" value="CAB3362286.1"/>
    <property type="molecule type" value="Genomic_DNA"/>
</dbReference>
<protein>
    <recommendedName>
        <fullName evidence="5">Gamma-interferon-inducible lysosomal thiol reductase</fullName>
    </recommendedName>
</protein>
<dbReference type="OrthoDB" id="958254at2759"/>
<sequence>MNLRYKLILVGVSILVIWRLLSLTPRQPAMDLTILEREVGSKIDTSSSTSSSKEKVAVAVFYETLCPDSRGFFINQLLPTLERAPDIFKIILVPYGKASTVSHGDSVEFTCQHGPLECEGNKVHACATKHVRDQLTLVRYATCMISDNLDPEDAGKKCARSLNIDWDPIVACSRGSEGKLLLAKMGEATHSLNPPVTFIPTIAVNERLSNQASLLKRLFEELCTRFQV</sequence>
<keyword evidence="4" id="KW-1185">Reference proteome</keyword>
<keyword evidence="2" id="KW-0325">Glycoprotein</keyword>
<name>A0A8S1BS47_9INSE</name>
<dbReference type="GO" id="GO:0016671">
    <property type="term" value="F:oxidoreductase activity, acting on a sulfur group of donors, disulfide as acceptor"/>
    <property type="evidence" value="ECO:0007669"/>
    <property type="project" value="InterPro"/>
</dbReference>
<comment type="similarity">
    <text evidence="1">Belongs to the GILT family.</text>
</comment>
<evidence type="ECO:0008006" key="5">
    <source>
        <dbReference type="Google" id="ProtNLM"/>
    </source>
</evidence>
<evidence type="ECO:0000256" key="2">
    <source>
        <dbReference type="ARBA" id="ARBA00023180"/>
    </source>
</evidence>
<evidence type="ECO:0000313" key="3">
    <source>
        <dbReference type="EMBL" id="CAB3362286.1"/>
    </source>
</evidence>
<proteinExistence type="inferred from homology"/>
<dbReference type="Proteomes" id="UP000494165">
    <property type="component" value="Unassembled WGS sequence"/>
</dbReference>